<feature type="domain" description="RRM" evidence="3">
    <location>
        <begin position="131"/>
        <end position="209"/>
    </location>
</feature>
<evidence type="ECO:0000313" key="5">
    <source>
        <dbReference type="Proteomes" id="UP001159405"/>
    </source>
</evidence>
<feature type="region of interest" description="Disordered" evidence="2">
    <location>
        <begin position="1"/>
        <end position="129"/>
    </location>
</feature>
<dbReference type="Gene3D" id="3.30.70.330">
    <property type="match status" value="1"/>
</dbReference>
<evidence type="ECO:0000256" key="2">
    <source>
        <dbReference type="SAM" id="MobiDB-lite"/>
    </source>
</evidence>
<dbReference type="CDD" id="cd12363">
    <property type="entry name" value="RRM_TRA2"/>
    <property type="match status" value="1"/>
</dbReference>
<accession>A0ABN8R1X6</accession>
<protein>
    <recommendedName>
        <fullName evidence="3">RRM domain-containing protein</fullName>
    </recommendedName>
</protein>
<feature type="non-terminal residue" evidence="4">
    <location>
        <position position="274"/>
    </location>
</feature>
<comment type="caution">
    <text evidence="4">The sequence shown here is derived from an EMBL/GenBank/DDBJ whole genome shotgun (WGS) entry which is preliminary data.</text>
</comment>
<proteinExistence type="predicted"/>
<sequence length="274" mass="32242">QEVSDRDDNDQGEEYNGAGSRSASRSRSRSKSRSRSHSRSRSRSHSRSRSRSRSGSRGRSRSRSRSRSRKHRSPSRSRSRSRSRKKKRSYSRSRSRSRSPYHYRHRRSRSVSPLSSRKRHVGSRDNPESSNCLGIFGLSLYTTERDLRQYFEKYGGVESIQIVYDRQSGRSRGFGFVYYEAVEDAREAKASTNGLEIDGRRIRVDYSITKRAHTPTPGVYMGKPTQHRNYRKSYYDDYSRDKEYYAKDRHRDSYGSGYGYRSRSRSYSPRKWIL</sequence>
<dbReference type="Pfam" id="PF00076">
    <property type="entry name" value="RRM_1"/>
    <property type="match status" value="1"/>
</dbReference>
<keyword evidence="5" id="KW-1185">Reference proteome</keyword>
<feature type="non-terminal residue" evidence="4">
    <location>
        <position position="1"/>
    </location>
</feature>
<gene>
    <name evidence="4" type="ORF">PLOB_00012276</name>
</gene>
<reference evidence="4 5" key="1">
    <citation type="submission" date="2022-05" db="EMBL/GenBank/DDBJ databases">
        <authorList>
            <consortium name="Genoscope - CEA"/>
            <person name="William W."/>
        </authorList>
    </citation>
    <scope>NUCLEOTIDE SEQUENCE [LARGE SCALE GENOMIC DNA]</scope>
</reference>
<organism evidence="4 5">
    <name type="scientific">Porites lobata</name>
    <dbReference type="NCBI Taxonomy" id="104759"/>
    <lineage>
        <taxon>Eukaryota</taxon>
        <taxon>Metazoa</taxon>
        <taxon>Cnidaria</taxon>
        <taxon>Anthozoa</taxon>
        <taxon>Hexacorallia</taxon>
        <taxon>Scleractinia</taxon>
        <taxon>Fungiina</taxon>
        <taxon>Poritidae</taxon>
        <taxon>Porites</taxon>
    </lineage>
</organism>
<feature type="compositionally biased region" description="Basic residues" evidence="2">
    <location>
        <begin position="24"/>
        <end position="109"/>
    </location>
</feature>
<name>A0ABN8R1X6_9CNID</name>
<keyword evidence="1" id="KW-0694">RNA-binding</keyword>
<dbReference type="InterPro" id="IPR035979">
    <property type="entry name" value="RBD_domain_sf"/>
</dbReference>
<dbReference type="PROSITE" id="PS50102">
    <property type="entry name" value="RRM"/>
    <property type="match status" value="1"/>
</dbReference>
<dbReference type="EMBL" id="CALNXK010000168">
    <property type="protein sequence ID" value="CAH3171892.1"/>
    <property type="molecule type" value="Genomic_DNA"/>
</dbReference>
<dbReference type="SMART" id="SM00360">
    <property type="entry name" value="RRM"/>
    <property type="match status" value="1"/>
</dbReference>
<dbReference type="SUPFAM" id="SSF54928">
    <property type="entry name" value="RNA-binding domain, RBD"/>
    <property type="match status" value="1"/>
</dbReference>
<evidence type="ECO:0000313" key="4">
    <source>
        <dbReference type="EMBL" id="CAH3171892.1"/>
    </source>
</evidence>
<dbReference type="InterPro" id="IPR012677">
    <property type="entry name" value="Nucleotide-bd_a/b_plait_sf"/>
</dbReference>
<dbReference type="PANTHER" id="PTHR48034">
    <property type="entry name" value="TRANSFORMER-2 SEX-DETERMINING PROTEIN-RELATED"/>
    <property type="match status" value="1"/>
</dbReference>
<dbReference type="InterPro" id="IPR000504">
    <property type="entry name" value="RRM_dom"/>
</dbReference>
<dbReference type="InterPro" id="IPR050441">
    <property type="entry name" value="RBM"/>
</dbReference>
<evidence type="ECO:0000256" key="1">
    <source>
        <dbReference type="PROSITE-ProRule" id="PRU00176"/>
    </source>
</evidence>
<dbReference type="Proteomes" id="UP001159405">
    <property type="component" value="Unassembled WGS sequence"/>
</dbReference>
<evidence type="ECO:0000259" key="3">
    <source>
        <dbReference type="PROSITE" id="PS50102"/>
    </source>
</evidence>
<feature type="region of interest" description="Disordered" evidence="2">
    <location>
        <begin position="255"/>
        <end position="274"/>
    </location>
</feature>